<reference evidence="1 2" key="1">
    <citation type="journal article" date="2012" name="Genet. Mol. Biol.">
        <title>Analysis of 16S rRNA and mxaF genes revealing insights into Methylobacterium niche-specific plant association.</title>
        <authorList>
            <person name="Dourado M.N."/>
            <person name="Andreote F.D."/>
            <person name="Dini-Andreote F."/>
            <person name="Conti R."/>
            <person name="Araujo J.M."/>
            <person name="Araujo W.L."/>
        </authorList>
    </citation>
    <scope>NUCLEOTIDE SEQUENCE [LARGE SCALE GENOMIC DNA]</scope>
    <source>
        <strain evidence="1 2">TC3-10</strain>
    </source>
</reference>
<proteinExistence type="predicted"/>
<organism evidence="1 2">
    <name type="scientific">Methylobacterium oryzae</name>
    <dbReference type="NCBI Taxonomy" id="334852"/>
    <lineage>
        <taxon>Bacteria</taxon>
        <taxon>Pseudomonadati</taxon>
        <taxon>Pseudomonadota</taxon>
        <taxon>Alphaproteobacteria</taxon>
        <taxon>Hyphomicrobiales</taxon>
        <taxon>Methylobacteriaceae</taxon>
        <taxon>Methylobacterium</taxon>
    </lineage>
</organism>
<dbReference type="Proteomes" id="UP001355206">
    <property type="component" value="Unassembled WGS sequence"/>
</dbReference>
<protein>
    <submittedName>
        <fullName evidence="1">Uncharacterized protein</fullName>
    </submittedName>
</protein>
<comment type="caution">
    <text evidence="1">The sequence shown here is derived from an EMBL/GenBank/DDBJ whole genome shotgun (WGS) entry which is preliminary data.</text>
</comment>
<keyword evidence="2" id="KW-1185">Reference proteome</keyword>
<gene>
    <name evidence="1" type="ORF">MOTC310_09355</name>
</gene>
<evidence type="ECO:0000313" key="2">
    <source>
        <dbReference type="Proteomes" id="UP001355206"/>
    </source>
</evidence>
<name>A0ABU7TN35_9HYPH</name>
<evidence type="ECO:0000313" key="1">
    <source>
        <dbReference type="EMBL" id="MEE7490670.1"/>
    </source>
</evidence>
<accession>A0ABU7TN35</accession>
<dbReference type="EMBL" id="MLCA01000002">
    <property type="protein sequence ID" value="MEE7490670.1"/>
    <property type="molecule type" value="Genomic_DNA"/>
</dbReference>
<sequence length="284" mass="32022">MAVEIRREADRTALELSRMDNDASGRWIVNEFQAAGIVYGVWPDQDAPGGNRVAVLRGMGRLKEISEGGHPVTERVLRFLCTDYLDAELHWRVLGDGRQDPSPPTVDDLPIRQLMTLPYMPTEDRIEQAGLAQQNHDILRSVPVDQRASWLREAFGADIVFGVFPGDKEWEVKNVHVAVLKGAEIFRRPYESAEPVTATQVSILCHSLGYTEMLCWTLGDGRREGGPTFVEHPDDRPLQDDIPRAVRYDVELARAPDHFMPWLPRNDRFEISAPVPSARTKTSS</sequence>